<proteinExistence type="predicted"/>
<dbReference type="InterPro" id="IPR010499">
    <property type="entry name" value="AraC_E-bd"/>
</dbReference>
<reference evidence="3 4" key="1">
    <citation type="journal article" date="2022" name="bioRxiv">
        <title>Genomics of Preaxostyla Flagellates Illuminates Evolutionary Transitions and the Path Towards Mitochondrial Loss.</title>
        <authorList>
            <person name="Novak L.V.F."/>
            <person name="Treitli S.C."/>
            <person name="Pyrih J."/>
            <person name="Halakuc P."/>
            <person name="Pipaliya S.V."/>
            <person name="Vacek V."/>
            <person name="Brzon O."/>
            <person name="Soukal P."/>
            <person name="Eme L."/>
            <person name="Dacks J.B."/>
            <person name="Karnkowska A."/>
            <person name="Elias M."/>
            <person name="Hampl V."/>
        </authorList>
    </citation>
    <scope>NUCLEOTIDE SEQUENCE [LARGE SCALE GENOMIC DNA]</scope>
    <source>
        <strain evidence="3">NAU3</strain>
        <tissue evidence="3">Gut</tissue>
    </source>
</reference>
<dbReference type="Gene3D" id="3.20.80.10">
    <property type="entry name" value="Regulatory factor, effector binding domain"/>
    <property type="match status" value="1"/>
</dbReference>
<dbReference type="InterPro" id="IPR029442">
    <property type="entry name" value="GyrI-like"/>
</dbReference>
<feature type="compositionally biased region" description="Basic and acidic residues" evidence="1">
    <location>
        <begin position="9"/>
        <end position="26"/>
    </location>
</feature>
<sequence length="195" mass="22022">MPKTTTPTVKDKTAELSKQPSLDEKTTTVTSQTAEKKAEKDDFTVQIKKYGRIRGIGMKTMVTMADIAEKAGKLWLDFVSRMDEVTGAYPGTIGVNVMITENAEDPYQYWAVKPVTNEEAIPAGMEEVVVEGQTYVQVNTKVDQLGEAYAYVYGEWAKKNPEHKLSWTLPTWEFYPPNYMETKEVTLCMALEKKT</sequence>
<name>A0ABQ9XFI8_9EUKA</name>
<evidence type="ECO:0000256" key="1">
    <source>
        <dbReference type="SAM" id="MobiDB-lite"/>
    </source>
</evidence>
<evidence type="ECO:0000313" key="4">
    <source>
        <dbReference type="Proteomes" id="UP001281761"/>
    </source>
</evidence>
<feature type="domain" description="AraC effector-binding" evidence="2">
    <location>
        <begin position="43"/>
        <end position="192"/>
    </location>
</feature>
<protein>
    <recommendedName>
        <fullName evidence="2">AraC effector-binding domain-containing protein</fullName>
    </recommendedName>
</protein>
<dbReference type="SUPFAM" id="SSF55136">
    <property type="entry name" value="Probable bacterial effector-binding domain"/>
    <property type="match status" value="1"/>
</dbReference>
<dbReference type="SMART" id="SM00871">
    <property type="entry name" value="AraC_E_bind"/>
    <property type="match status" value="1"/>
</dbReference>
<accession>A0ABQ9XFI8</accession>
<feature type="region of interest" description="Disordered" evidence="1">
    <location>
        <begin position="1"/>
        <end position="38"/>
    </location>
</feature>
<evidence type="ECO:0000259" key="2">
    <source>
        <dbReference type="SMART" id="SM00871"/>
    </source>
</evidence>
<dbReference type="InterPro" id="IPR011256">
    <property type="entry name" value="Reg_factor_effector_dom_sf"/>
</dbReference>
<dbReference type="Proteomes" id="UP001281761">
    <property type="component" value="Unassembled WGS sequence"/>
</dbReference>
<comment type="caution">
    <text evidence="3">The sequence shown here is derived from an EMBL/GenBank/DDBJ whole genome shotgun (WGS) entry which is preliminary data.</text>
</comment>
<organism evidence="3 4">
    <name type="scientific">Blattamonas nauphoetae</name>
    <dbReference type="NCBI Taxonomy" id="2049346"/>
    <lineage>
        <taxon>Eukaryota</taxon>
        <taxon>Metamonada</taxon>
        <taxon>Preaxostyla</taxon>
        <taxon>Oxymonadida</taxon>
        <taxon>Blattamonas</taxon>
    </lineage>
</organism>
<gene>
    <name evidence="3" type="ORF">BLNAU_13839</name>
</gene>
<evidence type="ECO:0000313" key="3">
    <source>
        <dbReference type="EMBL" id="KAK2951223.1"/>
    </source>
</evidence>
<dbReference type="Pfam" id="PF06445">
    <property type="entry name" value="GyrI-like"/>
    <property type="match status" value="1"/>
</dbReference>
<dbReference type="EMBL" id="JARBJD010000122">
    <property type="protein sequence ID" value="KAK2951223.1"/>
    <property type="molecule type" value="Genomic_DNA"/>
</dbReference>
<keyword evidence="4" id="KW-1185">Reference proteome</keyword>